<sequence length="208" mass="21431">MRGAISALQAVLILILAALIAAGAWWVIQQRGASQFSPATAPATPEAAASGDTVAPVAAELSVDQLYRAARGAMSENRMVAPPGNNALEFYLAIMAKQPDDTGAIEAVRELFPFATGSAEDQINQGNYDEAGRIIGLLAKADPSNYSLTILRSKLDAKKKQVEREQQLQAQQQAAAAARTQTRAAPAAAATPAAGTTPPAATAPAAAP</sequence>
<organism evidence="2 3">
    <name type="scientific">Dokdonella ginsengisoli</name>
    <dbReference type="NCBI Taxonomy" id="363846"/>
    <lineage>
        <taxon>Bacteria</taxon>
        <taxon>Pseudomonadati</taxon>
        <taxon>Pseudomonadota</taxon>
        <taxon>Gammaproteobacteria</taxon>
        <taxon>Lysobacterales</taxon>
        <taxon>Rhodanobacteraceae</taxon>
        <taxon>Dokdonella</taxon>
    </lineage>
</organism>
<keyword evidence="3" id="KW-1185">Reference proteome</keyword>
<evidence type="ECO:0000256" key="1">
    <source>
        <dbReference type="SAM" id="MobiDB-lite"/>
    </source>
</evidence>
<feature type="non-terminal residue" evidence="2">
    <location>
        <position position="208"/>
    </location>
</feature>
<reference evidence="3" key="1">
    <citation type="journal article" date="2019" name="Int. J. Syst. Evol. Microbiol.">
        <title>The Global Catalogue of Microorganisms (GCM) 10K type strain sequencing project: providing services to taxonomists for standard genome sequencing and annotation.</title>
        <authorList>
            <consortium name="The Broad Institute Genomics Platform"/>
            <consortium name="The Broad Institute Genome Sequencing Center for Infectious Disease"/>
            <person name="Wu L."/>
            <person name="Ma J."/>
        </authorList>
    </citation>
    <scope>NUCLEOTIDE SEQUENCE [LARGE SCALE GENOMIC DNA]</scope>
    <source>
        <strain evidence="3">CCUG 30340</strain>
    </source>
</reference>
<feature type="region of interest" description="Disordered" evidence="1">
    <location>
        <begin position="162"/>
        <end position="208"/>
    </location>
</feature>
<dbReference type="EMBL" id="JBHSHD010000015">
    <property type="protein sequence ID" value="MFC4822077.1"/>
    <property type="molecule type" value="Genomic_DNA"/>
</dbReference>
<name>A0ABV9QYB9_9GAMM</name>
<feature type="compositionally biased region" description="Low complexity" evidence="1">
    <location>
        <begin position="169"/>
        <end position="208"/>
    </location>
</feature>
<accession>A0ABV9QYB9</accession>
<protein>
    <submittedName>
        <fullName evidence="2">Energy transducer TonB</fullName>
    </submittedName>
</protein>
<evidence type="ECO:0000313" key="2">
    <source>
        <dbReference type="EMBL" id="MFC4822077.1"/>
    </source>
</evidence>
<comment type="caution">
    <text evidence="2">The sequence shown here is derived from an EMBL/GenBank/DDBJ whole genome shotgun (WGS) entry which is preliminary data.</text>
</comment>
<dbReference type="Proteomes" id="UP001595886">
    <property type="component" value="Unassembled WGS sequence"/>
</dbReference>
<gene>
    <name evidence="2" type="ORF">ACFO6Q_17260</name>
</gene>
<proteinExistence type="predicted"/>
<evidence type="ECO:0000313" key="3">
    <source>
        <dbReference type="Proteomes" id="UP001595886"/>
    </source>
</evidence>